<dbReference type="InterPro" id="IPR006151">
    <property type="entry name" value="Shikm_DH/Glu-tRNA_Rdtase"/>
</dbReference>
<dbReference type="HAMAP" id="MF_00087">
    <property type="entry name" value="Glu_tRNA_reductase"/>
    <property type="match status" value="1"/>
</dbReference>
<evidence type="ECO:0000256" key="10">
    <source>
        <dbReference type="SAM" id="Coils"/>
    </source>
</evidence>
<dbReference type="SUPFAM" id="SSF51735">
    <property type="entry name" value="NAD(P)-binding Rossmann-fold domains"/>
    <property type="match status" value="1"/>
</dbReference>
<evidence type="ECO:0000256" key="6">
    <source>
        <dbReference type="ARBA" id="ARBA00023244"/>
    </source>
</evidence>
<keyword evidence="5 8" id="KW-0560">Oxidoreductase</keyword>
<proteinExistence type="inferred from homology"/>
<feature type="binding site" evidence="8">
    <location>
        <begin position="190"/>
        <end position="195"/>
    </location>
    <ligand>
        <name>NADP(+)</name>
        <dbReference type="ChEBI" id="CHEBI:58349"/>
    </ligand>
</feature>
<dbReference type="InterPro" id="IPR000343">
    <property type="entry name" value="4pyrrol_synth_GluRdtase"/>
</dbReference>
<dbReference type="NCBIfam" id="TIGR01035">
    <property type="entry name" value="hemA"/>
    <property type="match status" value="1"/>
</dbReference>
<feature type="binding site" evidence="8">
    <location>
        <position position="110"/>
    </location>
    <ligand>
        <name>substrate</name>
    </ligand>
</feature>
<accession>A0ABX8B122</accession>
<evidence type="ECO:0000256" key="3">
    <source>
        <dbReference type="ARBA" id="ARBA00012970"/>
    </source>
</evidence>
<gene>
    <name evidence="8" type="primary">hemA</name>
    <name evidence="15" type="ORF">J8C05_07385</name>
</gene>
<dbReference type="InterPro" id="IPR018214">
    <property type="entry name" value="GluRdtase_CS"/>
</dbReference>
<keyword evidence="16" id="KW-1185">Reference proteome</keyword>
<evidence type="ECO:0000313" key="16">
    <source>
        <dbReference type="Proteomes" id="UP000677668"/>
    </source>
</evidence>
<dbReference type="PANTHER" id="PTHR43013">
    <property type="entry name" value="GLUTAMYL-TRNA REDUCTASE"/>
    <property type="match status" value="1"/>
</dbReference>
<feature type="domain" description="Quinate/shikimate 5-dehydrogenase/glutamyl-tRNA reductase" evidence="13">
    <location>
        <begin position="172"/>
        <end position="309"/>
    </location>
</feature>
<dbReference type="PANTHER" id="PTHR43013:SF1">
    <property type="entry name" value="GLUTAMYL-TRNA REDUCTASE"/>
    <property type="match status" value="1"/>
</dbReference>
<keyword evidence="6 8" id="KW-0627">Porphyrin biosynthesis</keyword>
<protein>
    <recommendedName>
        <fullName evidence="3 8">Glutamyl-tRNA reductase</fullName>
        <shortName evidence="8">GluTR</shortName>
        <ecNumber evidence="3 8">1.2.1.70</ecNumber>
    </recommendedName>
</protein>
<dbReference type="RefSeq" id="WP_211421599.1">
    <property type="nucleotide sequence ID" value="NZ_CP072642.1"/>
</dbReference>
<sequence length="449" mass="48903">MNVLLVGINHTTAPVGVRERLAFSEAGLPVALQRLLVGGSVSEAVIVSTCNRVEVIVVPSLPTAEAVEAVTTFLCDYHDVPAGQVRPYLYVHQSSAAVRHVLRVAASLDSMIVGESQILGQIKRAYALAAAANTVGRHLHRLFERAFAVAKRVRTETGIGAHAVSLGSVSVELAHKVFDHLTDKVLLLIGAGEMAELAAKCFFESGVTSLFVANRTLAHAQHLADCFHGGGRALGLDELPARLHEADVVVASTGATTYHITPAMVRAALDRRRYRPLLLFDLSVPRTIAPDVAVLDNAFVFDLDDLQRVIAANQRERRREAERAEAIVEAETVAFMTEADRRDIGPTVAALRERLTDICAAEFERHRKRLGPLTPEQEAAMRQFLLEGIVNKTLHPLILGLREAARQGSELVDLRRAFALDSVSTKTDAVQDSDAVSTHEEPANQRLYR</sequence>
<dbReference type="InterPro" id="IPR015895">
    <property type="entry name" value="4pyrrol_synth_GluRdtase_N"/>
</dbReference>
<dbReference type="CDD" id="cd05213">
    <property type="entry name" value="NAD_bind_Glutamyl_tRNA_reduct"/>
    <property type="match status" value="1"/>
</dbReference>
<evidence type="ECO:0000313" key="15">
    <source>
        <dbReference type="EMBL" id="QUV93201.1"/>
    </source>
</evidence>
<dbReference type="Pfam" id="PF05201">
    <property type="entry name" value="GlutR_N"/>
    <property type="match status" value="1"/>
</dbReference>
<organism evidence="15 16">
    <name type="scientific">Chloracidobacterium sp. N</name>
    <dbReference type="NCBI Taxonomy" id="2821540"/>
    <lineage>
        <taxon>Bacteria</taxon>
        <taxon>Pseudomonadati</taxon>
        <taxon>Acidobacteriota</taxon>
        <taxon>Terriglobia</taxon>
        <taxon>Terriglobales</taxon>
        <taxon>Acidobacteriaceae</taxon>
        <taxon>Chloracidobacterium</taxon>
        <taxon>Chloracidobacterium aggregatum</taxon>
    </lineage>
</organism>
<evidence type="ECO:0000259" key="13">
    <source>
        <dbReference type="Pfam" id="PF01488"/>
    </source>
</evidence>
<comment type="miscellaneous">
    <text evidence="8">During catalysis, the active site Cys acts as a nucleophile attacking the alpha-carbonyl group of tRNA-bound glutamate with the formation of a thioester intermediate between enzyme and glutamate, and the concomitant release of tRNA(Glu). The thioester intermediate is finally reduced by direct hydride transfer from NADPH, to form the product GSA.</text>
</comment>
<feature type="binding site" evidence="8">
    <location>
        <position position="121"/>
    </location>
    <ligand>
        <name>substrate</name>
    </ligand>
</feature>
<dbReference type="Gene3D" id="3.40.50.720">
    <property type="entry name" value="NAD(P)-binding Rossmann-like Domain"/>
    <property type="match status" value="1"/>
</dbReference>
<keyword evidence="10" id="KW-0175">Coiled coil</keyword>
<evidence type="ECO:0000256" key="9">
    <source>
        <dbReference type="RuleBase" id="RU000584"/>
    </source>
</evidence>
<dbReference type="EC" id="1.2.1.70" evidence="3 8"/>
<dbReference type="Proteomes" id="UP000677668">
    <property type="component" value="Chromosome 1"/>
</dbReference>
<dbReference type="EMBL" id="CP072642">
    <property type="protein sequence ID" value="QUV93201.1"/>
    <property type="molecule type" value="Genomic_DNA"/>
</dbReference>
<evidence type="ECO:0000256" key="11">
    <source>
        <dbReference type="SAM" id="MobiDB-lite"/>
    </source>
</evidence>
<dbReference type="InterPro" id="IPR036291">
    <property type="entry name" value="NAD(P)-bd_dom_sf"/>
</dbReference>
<feature type="domain" description="Glutamyl-tRNA reductase N-terminal" evidence="14">
    <location>
        <begin position="6"/>
        <end position="157"/>
    </location>
</feature>
<evidence type="ECO:0000256" key="8">
    <source>
        <dbReference type="HAMAP-Rule" id="MF_00087"/>
    </source>
</evidence>
<evidence type="ECO:0000259" key="14">
    <source>
        <dbReference type="Pfam" id="PF05201"/>
    </source>
</evidence>
<comment type="similarity">
    <text evidence="2 8 9">Belongs to the glutamyl-tRNA reductase family.</text>
</comment>
<comment type="catalytic activity">
    <reaction evidence="7 8 9">
        <text>(S)-4-amino-5-oxopentanoate + tRNA(Glu) + NADP(+) = L-glutamyl-tRNA(Glu) + NADPH + H(+)</text>
        <dbReference type="Rhea" id="RHEA:12344"/>
        <dbReference type="Rhea" id="RHEA-COMP:9663"/>
        <dbReference type="Rhea" id="RHEA-COMP:9680"/>
        <dbReference type="ChEBI" id="CHEBI:15378"/>
        <dbReference type="ChEBI" id="CHEBI:57501"/>
        <dbReference type="ChEBI" id="CHEBI:57783"/>
        <dbReference type="ChEBI" id="CHEBI:58349"/>
        <dbReference type="ChEBI" id="CHEBI:78442"/>
        <dbReference type="ChEBI" id="CHEBI:78520"/>
        <dbReference type="EC" id="1.2.1.70"/>
    </reaction>
</comment>
<dbReference type="GO" id="GO:0008883">
    <property type="term" value="F:glutamyl-tRNA reductase activity"/>
    <property type="evidence" value="ECO:0007669"/>
    <property type="project" value="UniProtKB-EC"/>
</dbReference>
<feature type="binding site" evidence="8">
    <location>
        <begin position="115"/>
        <end position="117"/>
    </location>
    <ligand>
        <name>substrate</name>
    </ligand>
</feature>
<keyword evidence="4 8" id="KW-0521">NADP</keyword>
<evidence type="ECO:0000256" key="4">
    <source>
        <dbReference type="ARBA" id="ARBA00022857"/>
    </source>
</evidence>
<comment type="domain">
    <text evidence="8">Possesses an unusual extended V-shaped dimeric structure with each monomer consisting of three distinct domains arranged along a curved 'spinal' alpha-helix. The N-terminal catalytic domain specifically recognizes the glutamate moiety of the substrate. The second domain is the NADPH-binding domain, and the third C-terminal domain is responsible for dimerization.</text>
</comment>
<dbReference type="PIRSF" id="PIRSF000445">
    <property type="entry name" value="4pyrrol_synth_GluRdtase"/>
    <property type="match status" value="1"/>
</dbReference>
<comment type="pathway">
    <text evidence="1 8 9">Porphyrin-containing compound metabolism; protoporphyrin-IX biosynthesis; 5-aminolevulinate from L-glutamyl-tRNA(Glu): step 1/2.</text>
</comment>
<dbReference type="InterPro" id="IPR036343">
    <property type="entry name" value="GluRdtase_N_sf"/>
</dbReference>
<feature type="binding site" evidence="8">
    <location>
        <begin position="49"/>
        <end position="52"/>
    </location>
    <ligand>
        <name>substrate</name>
    </ligand>
</feature>
<dbReference type="Pfam" id="PF00745">
    <property type="entry name" value="GlutR_dimer"/>
    <property type="match status" value="1"/>
</dbReference>
<evidence type="ECO:0000256" key="7">
    <source>
        <dbReference type="ARBA" id="ARBA00047464"/>
    </source>
</evidence>
<comment type="function">
    <text evidence="8">Catalyzes the NADPH-dependent reduction of glutamyl-tRNA(Glu) to glutamate 1-semialdehyde (GSA).</text>
</comment>
<dbReference type="PROSITE" id="PS00747">
    <property type="entry name" value="GLUTR"/>
    <property type="match status" value="1"/>
</dbReference>
<dbReference type="SUPFAM" id="SSF69075">
    <property type="entry name" value="Glutamyl tRNA-reductase dimerization domain"/>
    <property type="match status" value="1"/>
</dbReference>
<feature type="active site" description="Nucleophile" evidence="8">
    <location>
        <position position="50"/>
    </location>
</feature>
<feature type="site" description="Important for activity" evidence="8">
    <location>
        <position position="100"/>
    </location>
</feature>
<evidence type="ECO:0000256" key="2">
    <source>
        <dbReference type="ARBA" id="ARBA00005916"/>
    </source>
</evidence>
<reference evidence="15 16" key="1">
    <citation type="submission" date="2021-03" db="EMBL/GenBank/DDBJ databases">
        <title>Genomic and phenotypic characterization of Chloracidobacterium isolates provides evidence for multiple species.</title>
        <authorList>
            <person name="Saini M.K."/>
            <person name="Costas A.M.G."/>
            <person name="Tank M."/>
            <person name="Bryant D.A."/>
        </authorList>
    </citation>
    <scope>NUCLEOTIDE SEQUENCE [LARGE SCALE GENOMIC DNA]</scope>
    <source>
        <strain evidence="15 16">N</strain>
    </source>
</reference>
<dbReference type="Pfam" id="PF01488">
    <property type="entry name" value="Shikimate_DH"/>
    <property type="match status" value="1"/>
</dbReference>
<dbReference type="InterPro" id="IPR015896">
    <property type="entry name" value="4pyrrol_synth_GluRdtase_dimer"/>
</dbReference>
<evidence type="ECO:0000256" key="1">
    <source>
        <dbReference type="ARBA" id="ARBA00005059"/>
    </source>
</evidence>
<evidence type="ECO:0000256" key="5">
    <source>
        <dbReference type="ARBA" id="ARBA00023002"/>
    </source>
</evidence>
<name>A0ABX8B122_9BACT</name>
<feature type="coiled-coil region" evidence="10">
    <location>
        <begin position="303"/>
        <end position="331"/>
    </location>
</feature>
<dbReference type="InterPro" id="IPR036453">
    <property type="entry name" value="GluRdtase_dimer_dom_sf"/>
</dbReference>
<dbReference type="SUPFAM" id="SSF69742">
    <property type="entry name" value="Glutamyl tRNA-reductase catalytic, N-terminal domain"/>
    <property type="match status" value="1"/>
</dbReference>
<feature type="domain" description="Tetrapyrrole biosynthesis glutamyl-tRNA reductase dimerisation" evidence="12">
    <location>
        <begin position="323"/>
        <end position="417"/>
    </location>
</feature>
<feature type="region of interest" description="Disordered" evidence="11">
    <location>
        <begin position="429"/>
        <end position="449"/>
    </location>
</feature>
<comment type="subunit">
    <text evidence="8">Homodimer.</text>
</comment>
<evidence type="ECO:0000259" key="12">
    <source>
        <dbReference type="Pfam" id="PF00745"/>
    </source>
</evidence>
<dbReference type="Gene3D" id="3.30.460.30">
    <property type="entry name" value="Glutamyl-tRNA reductase, N-terminal domain"/>
    <property type="match status" value="1"/>
</dbReference>